<dbReference type="AlphaFoldDB" id="A0A4R2GSS4"/>
<evidence type="ECO:0000256" key="1">
    <source>
        <dbReference type="SAM" id="MobiDB-lite"/>
    </source>
</evidence>
<feature type="domain" description="Anti-sigma factor NepR" evidence="2">
    <location>
        <begin position="37"/>
        <end position="69"/>
    </location>
</feature>
<gene>
    <name evidence="3" type="ORF">EV666_10693</name>
</gene>
<accession>A0A4R2GSS4</accession>
<evidence type="ECO:0000313" key="3">
    <source>
        <dbReference type="EMBL" id="TCO13382.1"/>
    </source>
</evidence>
<sequence>MNSWWFEDRNHGGGESATASRLPCSDLEAGAVAAAGQAIGLQLRAVYGDAVREPVPDRFLELLEKLDNA</sequence>
<dbReference type="Proteomes" id="UP000294881">
    <property type="component" value="Unassembled WGS sequence"/>
</dbReference>
<dbReference type="Pfam" id="PF18557">
    <property type="entry name" value="NepR"/>
    <property type="match status" value="1"/>
</dbReference>
<keyword evidence="4" id="KW-1185">Reference proteome</keyword>
<proteinExistence type="predicted"/>
<organism evidence="3 4">
    <name type="scientific">Camelimonas lactis</name>
    <dbReference type="NCBI Taxonomy" id="659006"/>
    <lineage>
        <taxon>Bacteria</taxon>
        <taxon>Pseudomonadati</taxon>
        <taxon>Pseudomonadota</taxon>
        <taxon>Alphaproteobacteria</taxon>
        <taxon>Hyphomicrobiales</taxon>
        <taxon>Chelatococcaceae</taxon>
        <taxon>Camelimonas</taxon>
    </lineage>
</organism>
<evidence type="ECO:0000313" key="4">
    <source>
        <dbReference type="Proteomes" id="UP000294881"/>
    </source>
</evidence>
<name>A0A4R2GSS4_9HYPH</name>
<protein>
    <recommendedName>
        <fullName evidence="2">Anti-sigma factor NepR domain-containing protein</fullName>
    </recommendedName>
</protein>
<dbReference type="InterPro" id="IPR041649">
    <property type="entry name" value="NepR"/>
</dbReference>
<comment type="caution">
    <text evidence="3">The sequence shown here is derived from an EMBL/GenBank/DDBJ whole genome shotgun (WGS) entry which is preliminary data.</text>
</comment>
<reference evidence="3 4" key="1">
    <citation type="submission" date="2019-03" db="EMBL/GenBank/DDBJ databases">
        <title>Genomic Encyclopedia of Type Strains, Phase IV (KMG-IV): sequencing the most valuable type-strain genomes for metagenomic binning, comparative biology and taxonomic classification.</title>
        <authorList>
            <person name="Goeker M."/>
        </authorList>
    </citation>
    <scope>NUCLEOTIDE SEQUENCE [LARGE SCALE GENOMIC DNA]</scope>
    <source>
        <strain evidence="3 4">DSM 22958</strain>
    </source>
</reference>
<dbReference type="EMBL" id="SLWL01000006">
    <property type="protein sequence ID" value="TCO13382.1"/>
    <property type="molecule type" value="Genomic_DNA"/>
</dbReference>
<dbReference type="RefSeq" id="WP_132006246.1">
    <property type="nucleotide sequence ID" value="NZ_JBHUNN010000002.1"/>
</dbReference>
<feature type="compositionally biased region" description="Basic and acidic residues" evidence="1">
    <location>
        <begin position="1"/>
        <end position="12"/>
    </location>
</feature>
<feature type="region of interest" description="Disordered" evidence="1">
    <location>
        <begin position="1"/>
        <end position="20"/>
    </location>
</feature>
<evidence type="ECO:0000259" key="2">
    <source>
        <dbReference type="Pfam" id="PF18557"/>
    </source>
</evidence>